<organism evidence="1 2">
    <name type="scientific">Photorhabdus heterorhabditis</name>
    <dbReference type="NCBI Taxonomy" id="880156"/>
    <lineage>
        <taxon>Bacteria</taxon>
        <taxon>Pseudomonadati</taxon>
        <taxon>Pseudomonadota</taxon>
        <taxon>Gammaproteobacteria</taxon>
        <taxon>Enterobacterales</taxon>
        <taxon>Morganellaceae</taxon>
        <taxon>Photorhabdus</taxon>
    </lineage>
</organism>
<name>A0A5B0WCW5_9GAMM</name>
<dbReference type="EMBL" id="VTUW01000031">
    <property type="protein sequence ID" value="KAA1184914.1"/>
    <property type="molecule type" value="Genomic_DNA"/>
</dbReference>
<reference evidence="1 2" key="1">
    <citation type="submission" date="2019-09" db="EMBL/GenBank/DDBJ databases">
        <title>Whole genome sequence of Photorhabdus heterorhabditis strain ETL (Enterobacteriales: Enterobacteriaceae) a bacterial symbiont of Heterorhabditis zealandica strain ETL (Rhabditida: Heterorhabditidae).</title>
        <authorList>
            <person name="Lulamba T.E."/>
            <person name="Serepa-Dlamini M.H."/>
        </authorList>
    </citation>
    <scope>NUCLEOTIDE SEQUENCE [LARGE SCALE GENOMIC DNA]</scope>
    <source>
        <strain evidence="1 2">ETL</strain>
    </source>
</reference>
<evidence type="ECO:0000313" key="1">
    <source>
        <dbReference type="EMBL" id="KAA1184914.1"/>
    </source>
</evidence>
<dbReference type="InterPro" id="IPR011604">
    <property type="entry name" value="PDDEXK-like_dom_sf"/>
</dbReference>
<dbReference type="InterPro" id="IPR021229">
    <property type="entry name" value="DUF2800"/>
</dbReference>
<gene>
    <name evidence="1" type="ORF">F0L16_15185</name>
</gene>
<protein>
    <submittedName>
        <fullName evidence="1">DUF2800 domain-containing protein</fullName>
    </submittedName>
</protein>
<accession>A0A5B0WCW5</accession>
<comment type="caution">
    <text evidence="1">The sequence shown here is derived from an EMBL/GenBank/DDBJ whole genome shotgun (WGS) entry which is preliminary data.</text>
</comment>
<dbReference type="RefSeq" id="WP_149617102.1">
    <property type="nucleotide sequence ID" value="NZ_CAWPFF010000072.1"/>
</dbReference>
<sequence length="424" mass="46980">MPELHAKLSPSSAHRWLNCSAALAIEQFEPETTTSNAQEGSAAHALAECVLRNRLQAATYGLSTVDYLGSYPLLKAGTPQVDQTMVEYVGEYVETVWNLAQGNEFFIEERVDFSNVTGVKNSFGTADAIIIKDDELQIHDLKYGYEKVDAFENPQLMLYALGAINQFGLLYDFNSVQMFIHQPRINHVSEYACSIDNLNEFGQNVKSIAANVIALAEQAATYGPDGIPTTTFQPGEKTCRWCKRRGKCPAQAAYVSASLLNDFDVIGDPMPVADALQIAQQQLAKADSQYLGEMLHVVDDVEAWCKGVRDAAFTTLQNGLHIPGFKLVVGKPGNRTWSNEADAEALFKKLKIKKDEMYQRKLLTPPQAEKLIKKTSPAKWEKLEGLIVRPDGKPTIATESDTRDSFFVNLLNDFEDIEAAESLI</sequence>
<dbReference type="Pfam" id="PF10926">
    <property type="entry name" value="DUF2800"/>
    <property type="match status" value="1"/>
</dbReference>
<proteinExistence type="predicted"/>
<dbReference type="AlphaFoldDB" id="A0A5B0WCW5"/>
<dbReference type="Gene3D" id="3.90.320.10">
    <property type="match status" value="1"/>
</dbReference>
<dbReference type="Proteomes" id="UP000322184">
    <property type="component" value="Unassembled WGS sequence"/>
</dbReference>
<evidence type="ECO:0000313" key="2">
    <source>
        <dbReference type="Proteomes" id="UP000322184"/>
    </source>
</evidence>